<keyword evidence="3" id="KW-1185">Reference proteome</keyword>
<gene>
    <name evidence="2" type="ORF">Tco_0937764</name>
</gene>
<dbReference type="EMBL" id="BQNB010015261">
    <property type="protein sequence ID" value="GJT37899.1"/>
    <property type="molecule type" value="Genomic_DNA"/>
</dbReference>
<organism evidence="2 3">
    <name type="scientific">Tanacetum coccineum</name>
    <dbReference type="NCBI Taxonomy" id="301880"/>
    <lineage>
        <taxon>Eukaryota</taxon>
        <taxon>Viridiplantae</taxon>
        <taxon>Streptophyta</taxon>
        <taxon>Embryophyta</taxon>
        <taxon>Tracheophyta</taxon>
        <taxon>Spermatophyta</taxon>
        <taxon>Magnoliopsida</taxon>
        <taxon>eudicotyledons</taxon>
        <taxon>Gunneridae</taxon>
        <taxon>Pentapetalae</taxon>
        <taxon>asterids</taxon>
        <taxon>campanulids</taxon>
        <taxon>Asterales</taxon>
        <taxon>Asteraceae</taxon>
        <taxon>Asteroideae</taxon>
        <taxon>Anthemideae</taxon>
        <taxon>Anthemidinae</taxon>
        <taxon>Tanacetum</taxon>
    </lineage>
</organism>
<name>A0ABQ5DM78_9ASTR</name>
<dbReference type="Proteomes" id="UP001151760">
    <property type="component" value="Unassembled WGS sequence"/>
</dbReference>
<evidence type="ECO:0008006" key="4">
    <source>
        <dbReference type="Google" id="ProtNLM"/>
    </source>
</evidence>
<protein>
    <recommendedName>
        <fullName evidence="4">Transposase (Putative), gypsy type</fullName>
    </recommendedName>
</protein>
<evidence type="ECO:0000256" key="1">
    <source>
        <dbReference type="SAM" id="MobiDB-lite"/>
    </source>
</evidence>
<reference evidence="2" key="2">
    <citation type="submission" date="2022-01" db="EMBL/GenBank/DDBJ databases">
        <authorList>
            <person name="Yamashiro T."/>
            <person name="Shiraishi A."/>
            <person name="Satake H."/>
            <person name="Nakayama K."/>
        </authorList>
    </citation>
    <scope>NUCLEOTIDE SEQUENCE</scope>
</reference>
<evidence type="ECO:0000313" key="3">
    <source>
        <dbReference type="Proteomes" id="UP001151760"/>
    </source>
</evidence>
<accession>A0ABQ5DM78</accession>
<sequence>MCKAYGCEPSVDLFWGFFNLYPGGKWLTFAKRPEKYIPNLMPKVITRVEGWKGRFFFIQDSIDTAGYPELQSEDNKWDTRYFGDKLPDRFLENHFFQRLGRYPANIYDSFFSFVEMAFRNFLYAKTDEDLTFLPKDPSLEFGTGSPSVSTNTELPLVDAEPTYEANINCRECCRFRRFSDASREAGDTSWLVQGAYSSRVTRQKTASSKDDYPFLTISDDDEGLPDVLELQDVNACHLKISNITPLAWMGHLDNQLDVELLDLHDCCYAGHAVMDNDVNRRAQEVLKVVEQMKGECNVLKAREKARDKECEELKAKCKAAMTNFNNNPAVEVLCEKIAALLVEVKEHKASLNRMLMESEKWAGYQVEDVKRDRAEVVSKVVPYISMEMVHSNELGMLVGKLVSSAVFYGRCVAFEEVAEMKDPFDLTKVKVYRPSYKKEHTKARNDLATATFPFLTEVVADPSPSVEALLSKKPPTLQRPTPMRTHALAPSSQKATPSSALVSKPQSPSTV</sequence>
<feature type="region of interest" description="Disordered" evidence="1">
    <location>
        <begin position="465"/>
        <end position="511"/>
    </location>
</feature>
<feature type="compositionally biased region" description="Polar residues" evidence="1">
    <location>
        <begin position="490"/>
        <end position="511"/>
    </location>
</feature>
<evidence type="ECO:0000313" key="2">
    <source>
        <dbReference type="EMBL" id="GJT37899.1"/>
    </source>
</evidence>
<reference evidence="2" key="1">
    <citation type="journal article" date="2022" name="Int. J. Mol. Sci.">
        <title>Draft Genome of Tanacetum Coccineum: Genomic Comparison of Closely Related Tanacetum-Family Plants.</title>
        <authorList>
            <person name="Yamashiro T."/>
            <person name="Shiraishi A."/>
            <person name="Nakayama K."/>
            <person name="Satake H."/>
        </authorList>
    </citation>
    <scope>NUCLEOTIDE SEQUENCE</scope>
</reference>
<comment type="caution">
    <text evidence="2">The sequence shown here is derived from an EMBL/GenBank/DDBJ whole genome shotgun (WGS) entry which is preliminary data.</text>
</comment>
<proteinExistence type="predicted"/>